<dbReference type="OrthoDB" id="10452595at2759"/>
<accession>A0A1W0WKV9</accession>
<dbReference type="Proteomes" id="UP000192578">
    <property type="component" value="Unassembled WGS sequence"/>
</dbReference>
<evidence type="ECO:0000313" key="2">
    <source>
        <dbReference type="Proteomes" id="UP000192578"/>
    </source>
</evidence>
<evidence type="ECO:0008006" key="3">
    <source>
        <dbReference type="Google" id="ProtNLM"/>
    </source>
</evidence>
<dbReference type="AlphaFoldDB" id="A0A1W0WKV9"/>
<organism evidence="1 2">
    <name type="scientific">Hypsibius exemplaris</name>
    <name type="common">Freshwater tardigrade</name>
    <dbReference type="NCBI Taxonomy" id="2072580"/>
    <lineage>
        <taxon>Eukaryota</taxon>
        <taxon>Metazoa</taxon>
        <taxon>Ecdysozoa</taxon>
        <taxon>Tardigrada</taxon>
        <taxon>Eutardigrada</taxon>
        <taxon>Parachela</taxon>
        <taxon>Hypsibioidea</taxon>
        <taxon>Hypsibiidae</taxon>
        <taxon>Hypsibius</taxon>
    </lineage>
</organism>
<evidence type="ECO:0000313" key="1">
    <source>
        <dbReference type="EMBL" id="OQV15850.1"/>
    </source>
</evidence>
<comment type="caution">
    <text evidence="1">The sequence shown here is derived from an EMBL/GenBank/DDBJ whole genome shotgun (WGS) entry which is preliminary data.</text>
</comment>
<dbReference type="EMBL" id="MTYJ01000081">
    <property type="protein sequence ID" value="OQV15850.1"/>
    <property type="molecule type" value="Genomic_DNA"/>
</dbReference>
<protein>
    <recommendedName>
        <fullName evidence="3">Transposase Tc1-like domain-containing protein</fullName>
    </recommendedName>
</protein>
<keyword evidence="2" id="KW-1185">Reference proteome</keyword>
<sequence length="218" mass="24014">MPTGKVLSQDAVDMIRYMHEVHKLTYSKIGELIGRPKGYIGRVIESVDPVTGLRKIGKKGRHVKTTDAHDQRIRELALANPFIGCEALTKLYNDEADLHLSKSSVHRRLKSVGVEVVKVAANTDDLQDKKTFPKSQTVWKFVLIQEKKKRVTKKKGIVLPASLGREGTAAEAAVGVGESLPEALPVTATIQHEMPMPVHTINILIDPSLGIPQIMQFG</sequence>
<name>A0A1W0WKV9_HYPEX</name>
<gene>
    <name evidence="1" type="ORF">BV898_09947</name>
</gene>
<reference evidence="2" key="1">
    <citation type="submission" date="2017-01" db="EMBL/GenBank/DDBJ databases">
        <title>Comparative genomics of anhydrobiosis in the tardigrade Hypsibius dujardini.</title>
        <authorList>
            <person name="Yoshida Y."/>
            <person name="Koutsovoulos G."/>
            <person name="Laetsch D."/>
            <person name="Stevens L."/>
            <person name="Kumar S."/>
            <person name="Horikawa D."/>
            <person name="Ishino K."/>
            <person name="Komine S."/>
            <person name="Tomita M."/>
            <person name="Blaxter M."/>
            <person name="Arakawa K."/>
        </authorList>
    </citation>
    <scope>NUCLEOTIDE SEQUENCE [LARGE SCALE GENOMIC DNA]</scope>
    <source>
        <strain evidence="2">Z151</strain>
    </source>
</reference>
<proteinExistence type="predicted"/>